<evidence type="ECO:0000256" key="9">
    <source>
        <dbReference type="ARBA" id="ARBA00022840"/>
    </source>
</evidence>
<evidence type="ECO:0000256" key="13">
    <source>
        <dbReference type="SAM" id="Phobius"/>
    </source>
</evidence>
<evidence type="ECO:0000256" key="10">
    <source>
        <dbReference type="ARBA" id="ARBA00022989"/>
    </source>
</evidence>
<keyword evidence="7" id="KW-0547">Nucleotide-binding</keyword>
<protein>
    <recommendedName>
        <fullName evidence="3">histidine kinase</fullName>
        <ecNumber evidence="3">2.7.13.3</ecNumber>
    </recommendedName>
</protein>
<evidence type="ECO:0000256" key="6">
    <source>
        <dbReference type="ARBA" id="ARBA00022692"/>
    </source>
</evidence>
<keyword evidence="5" id="KW-0808">Transferase</keyword>
<feature type="transmembrane region" description="Helical" evidence="13">
    <location>
        <begin position="99"/>
        <end position="120"/>
    </location>
</feature>
<dbReference type="Proteomes" id="UP000605086">
    <property type="component" value="Unassembled WGS sequence"/>
</dbReference>
<keyword evidence="10 13" id="KW-1133">Transmembrane helix</keyword>
<gene>
    <name evidence="15" type="ORF">GBZ48_30705</name>
</gene>
<evidence type="ECO:0000256" key="8">
    <source>
        <dbReference type="ARBA" id="ARBA00022777"/>
    </source>
</evidence>
<comment type="subcellular location">
    <subcellularLocation>
        <location evidence="2">Membrane</location>
        <topology evidence="2">Multi-pass membrane protein</topology>
    </subcellularLocation>
</comment>
<keyword evidence="8" id="KW-0418">Kinase</keyword>
<evidence type="ECO:0000256" key="5">
    <source>
        <dbReference type="ARBA" id="ARBA00022679"/>
    </source>
</evidence>
<dbReference type="SMART" id="SM00387">
    <property type="entry name" value="HATPase_c"/>
    <property type="match status" value="1"/>
</dbReference>
<keyword evidence="9" id="KW-0067">ATP-binding</keyword>
<keyword evidence="11" id="KW-0902">Two-component regulatory system</keyword>
<proteinExistence type="predicted"/>
<dbReference type="EC" id="2.7.13.3" evidence="3"/>
<evidence type="ECO:0000313" key="15">
    <source>
        <dbReference type="EMBL" id="NUB03592.1"/>
    </source>
</evidence>
<keyword evidence="16" id="KW-1185">Reference proteome</keyword>
<sequence>MGSDRPVWQWVARFSLLRHGPVPRYGAALLIFAAALLVRQAADGTLPTGFPYLTFFPAVIVTTFMAGRGPAVVTAVLSGLAAWYFFIPPYHSFGLDASVGVALAFYAVVVAVDIALIHGMQVTLARLQEERGRTASLLEAQTTMFHELQHRVANNMQFVSALLDLQRRSIDRSPEAAVAALEEAGRRLDTMARVHRRLHDPRSGDDFGSHIDGLCRDMLAAAGMSGVTCRVTVQAAPRSPERLLALAMLIVEALTNSLKHAFAGRDGGGTVTIELTKLPDQPGQLRLLVMDDGVGLPDGFDVQQLSSLGWKIIQSLAAQLSGRLSHGPANGPGGGTGTRIELHFPA</sequence>
<dbReference type="EMBL" id="WHOS01000068">
    <property type="protein sequence ID" value="NUB03592.1"/>
    <property type="molecule type" value="Genomic_DNA"/>
</dbReference>
<evidence type="ECO:0000256" key="12">
    <source>
        <dbReference type="ARBA" id="ARBA00023136"/>
    </source>
</evidence>
<evidence type="ECO:0000256" key="7">
    <source>
        <dbReference type="ARBA" id="ARBA00022741"/>
    </source>
</evidence>
<name>A0ABX2KSQ5_9PROT</name>
<dbReference type="InterPro" id="IPR036890">
    <property type="entry name" value="HATPase_C_sf"/>
</dbReference>
<dbReference type="Pfam" id="PF02518">
    <property type="entry name" value="HATPase_c"/>
    <property type="match status" value="1"/>
</dbReference>
<dbReference type="PANTHER" id="PTHR41523">
    <property type="entry name" value="TWO-COMPONENT SYSTEM SENSOR PROTEIN"/>
    <property type="match status" value="1"/>
</dbReference>
<feature type="domain" description="Histidine kinase/HSP90-like ATPase" evidence="14">
    <location>
        <begin position="241"/>
        <end position="346"/>
    </location>
</feature>
<dbReference type="InterPro" id="IPR038318">
    <property type="entry name" value="KdpD_sf"/>
</dbReference>
<dbReference type="Pfam" id="PF13493">
    <property type="entry name" value="DUF4118"/>
    <property type="match status" value="1"/>
</dbReference>
<dbReference type="InterPro" id="IPR003594">
    <property type="entry name" value="HATPase_dom"/>
</dbReference>
<evidence type="ECO:0000256" key="2">
    <source>
        <dbReference type="ARBA" id="ARBA00004141"/>
    </source>
</evidence>
<feature type="transmembrane region" description="Helical" evidence="13">
    <location>
        <begin position="65"/>
        <end position="87"/>
    </location>
</feature>
<evidence type="ECO:0000256" key="11">
    <source>
        <dbReference type="ARBA" id="ARBA00023012"/>
    </source>
</evidence>
<evidence type="ECO:0000313" key="16">
    <source>
        <dbReference type="Proteomes" id="UP000605086"/>
    </source>
</evidence>
<comment type="catalytic activity">
    <reaction evidence="1">
        <text>ATP + protein L-histidine = ADP + protein N-phospho-L-histidine.</text>
        <dbReference type="EC" id="2.7.13.3"/>
    </reaction>
</comment>
<comment type="caution">
    <text evidence="15">The sequence shown here is derived from an EMBL/GenBank/DDBJ whole genome shotgun (WGS) entry which is preliminary data.</text>
</comment>
<dbReference type="PANTHER" id="PTHR41523:SF8">
    <property type="entry name" value="ETHYLENE RESPONSE SENSOR PROTEIN"/>
    <property type="match status" value="1"/>
</dbReference>
<dbReference type="Gene3D" id="1.20.120.620">
    <property type="entry name" value="Backbone structure of the membrane domain of e. Coli histidine kinase receptor kdpd"/>
    <property type="match status" value="1"/>
</dbReference>
<reference evidence="15 16" key="1">
    <citation type="submission" date="2019-10" db="EMBL/GenBank/DDBJ databases">
        <title>Genome sequence of Azospirillum melinis.</title>
        <authorList>
            <person name="Ambrosini A."/>
            <person name="Sant'Anna F.H."/>
            <person name="Cassan F.D."/>
            <person name="Souza E.M."/>
            <person name="Passaglia L.M.P."/>
        </authorList>
    </citation>
    <scope>NUCLEOTIDE SEQUENCE [LARGE SCALE GENOMIC DNA]</scope>
    <source>
        <strain evidence="15 16">TMCY0552</strain>
    </source>
</reference>
<evidence type="ECO:0000256" key="4">
    <source>
        <dbReference type="ARBA" id="ARBA00022553"/>
    </source>
</evidence>
<evidence type="ECO:0000256" key="1">
    <source>
        <dbReference type="ARBA" id="ARBA00000085"/>
    </source>
</evidence>
<dbReference type="InterPro" id="IPR011495">
    <property type="entry name" value="Sig_transdc_His_kin_sub2_dim/P"/>
</dbReference>
<evidence type="ECO:0000256" key="3">
    <source>
        <dbReference type="ARBA" id="ARBA00012438"/>
    </source>
</evidence>
<organism evidence="15 16">
    <name type="scientific">Azospirillum melinis</name>
    <dbReference type="NCBI Taxonomy" id="328839"/>
    <lineage>
        <taxon>Bacteria</taxon>
        <taxon>Pseudomonadati</taxon>
        <taxon>Pseudomonadota</taxon>
        <taxon>Alphaproteobacteria</taxon>
        <taxon>Rhodospirillales</taxon>
        <taxon>Azospirillaceae</taxon>
        <taxon>Azospirillum</taxon>
    </lineage>
</organism>
<dbReference type="RefSeq" id="WP_174474481.1">
    <property type="nucleotide sequence ID" value="NZ_JAGINN010000004.1"/>
</dbReference>
<dbReference type="Gene3D" id="3.30.565.10">
    <property type="entry name" value="Histidine kinase-like ATPase, C-terminal domain"/>
    <property type="match status" value="1"/>
</dbReference>
<dbReference type="Pfam" id="PF07568">
    <property type="entry name" value="HisKA_2"/>
    <property type="match status" value="1"/>
</dbReference>
<dbReference type="InterPro" id="IPR025201">
    <property type="entry name" value="KdpD_TM"/>
</dbReference>
<evidence type="ECO:0000259" key="14">
    <source>
        <dbReference type="SMART" id="SM00387"/>
    </source>
</evidence>
<keyword evidence="12 13" id="KW-0472">Membrane</keyword>
<keyword evidence="4" id="KW-0597">Phosphoprotein</keyword>
<keyword evidence="6 13" id="KW-0812">Transmembrane</keyword>
<dbReference type="SUPFAM" id="SSF55874">
    <property type="entry name" value="ATPase domain of HSP90 chaperone/DNA topoisomerase II/histidine kinase"/>
    <property type="match status" value="1"/>
</dbReference>
<accession>A0ABX2KSQ5</accession>